<dbReference type="EMBL" id="AMQN01004833">
    <property type="status" value="NOT_ANNOTATED_CDS"/>
    <property type="molecule type" value="Genomic_DNA"/>
</dbReference>
<dbReference type="PROSITE" id="PS50297">
    <property type="entry name" value="ANK_REP_REGION"/>
    <property type="match status" value="2"/>
</dbReference>
<sequence>MRFLIERGEDVNRRNEYGESPLHLAATSGDIEIVRMLLDAGADPNSKDHDEQSPLHCACSWMNCQHSARALASLQLIVQQLIEHGASVNAENIVDETPLHLSIQCTNVDIVRILFEAGSDDKPTRTTRKSVLNFAAENVIQHLIPPIISL</sequence>
<dbReference type="EMBL" id="KB294486">
    <property type="protein sequence ID" value="ELU14446.1"/>
    <property type="molecule type" value="Genomic_DNA"/>
</dbReference>
<proteinExistence type="predicted"/>
<evidence type="ECO:0000313" key="4">
    <source>
        <dbReference type="EMBL" id="ELU14446.1"/>
    </source>
</evidence>
<accession>R7VDQ1</accession>
<dbReference type="SUPFAM" id="SSF48403">
    <property type="entry name" value="Ankyrin repeat"/>
    <property type="match status" value="1"/>
</dbReference>
<dbReference type="Gene3D" id="1.25.40.20">
    <property type="entry name" value="Ankyrin repeat-containing domain"/>
    <property type="match status" value="1"/>
</dbReference>
<dbReference type="InterPro" id="IPR002110">
    <property type="entry name" value="Ankyrin_rpt"/>
</dbReference>
<dbReference type="EnsemblMetazoa" id="CapteT133964">
    <property type="protein sequence ID" value="CapteP133964"/>
    <property type="gene ID" value="CapteG133964"/>
</dbReference>
<evidence type="ECO:0000313" key="6">
    <source>
        <dbReference type="Proteomes" id="UP000014760"/>
    </source>
</evidence>
<dbReference type="OMA" id="SCHTIWI"/>
<keyword evidence="6" id="KW-1185">Reference proteome</keyword>
<dbReference type="Pfam" id="PF12796">
    <property type="entry name" value="Ank_2"/>
    <property type="match status" value="2"/>
</dbReference>
<dbReference type="PANTHER" id="PTHR24171:SF9">
    <property type="entry name" value="ANKYRIN REPEAT DOMAIN-CONTAINING PROTEIN 39"/>
    <property type="match status" value="1"/>
</dbReference>
<organism evidence="4">
    <name type="scientific">Capitella teleta</name>
    <name type="common">Polychaete worm</name>
    <dbReference type="NCBI Taxonomy" id="283909"/>
    <lineage>
        <taxon>Eukaryota</taxon>
        <taxon>Metazoa</taxon>
        <taxon>Spiralia</taxon>
        <taxon>Lophotrochozoa</taxon>
        <taxon>Annelida</taxon>
        <taxon>Polychaeta</taxon>
        <taxon>Sedentaria</taxon>
        <taxon>Scolecida</taxon>
        <taxon>Capitellidae</taxon>
        <taxon>Capitella</taxon>
    </lineage>
</organism>
<dbReference type="OrthoDB" id="20872at2759"/>
<dbReference type="PANTHER" id="PTHR24171">
    <property type="entry name" value="ANKYRIN REPEAT DOMAIN-CONTAINING PROTEIN 39-RELATED"/>
    <property type="match status" value="1"/>
</dbReference>
<dbReference type="SMART" id="SM00248">
    <property type="entry name" value="ANK"/>
    <property type="match status" value="3"/>
</dbReference>
<evidence type="ECO:0000256" key="1">
    <source>
        <dbReference type="ARBA" id="ARBA00022737"/>
    </source>
</evidence>
<evidence type="ECO:0000256" key="2">
    <source>
        <dbReference type="ARBA" id="ARBA00023043"/>
    </source>
</evidence>
<name>R7VDQ1_CAPTE</name>
<gene>
    <name evidence="4" type="ORF">CAPTEDRAFT_133964</name>
</gene>
<dbReference type="HOGENOM" id="CLU_000134_18_9_1"/>
<reference evidence="4 6" key="2">
    <citation type="journal article" date="2013" name="Nature">
        <title>Insights into bilaterian evolution from three spiralian genomes.</title>
        <authorList>
            <person name="Simakov O."/>
            <person name="Marletaz F."/>
            <person name="Cho S.J."/>
            <person name="Edsinger-Gonzales E."/>
            <person name="Havlak P."/>
            <person name="Hellsten U."/>
            <person name="Kuo D.H."/>
            <person name="Larsson T."/>
            <person name="Lv J."/>
            <person name="Arendt D."/>
            <person name="Savage R."/>
            <person name="Osoegawa K."/>
            <person name="de Jong P."/>
            <person name="Grimwood J."/>
            <person name="Chapman J.A."/>
            <person name="Shapiro H."/>
            <person name="Aerts A."/>
            <person name="Otillar R.P."/>
            <person name="Terry A.Y."/>
            <person name="Boore J.L."/>
            <person name="Grigoriev I.V."/>
            <person name="Lindberg D.R."/>
            <person name="Seaver E.C."/>
            <person name="Weisblat D.A."/>
            <person name="Putnam N.H."/>
            <person name="Rokhsar D.S."/>
        </authorList>
    </citation>
    <scope>NUCLEOTIDE SEQUENCE</scope>
    <source>
        <strain evidence="4 6">I ESC-2004</strain>
    </source>
</reference>
<protein>
    <submittedName>
        <fullName evidence="4 5">Uncharacterized protein</fullName>
    </submittedName>
</protein>
<keyword evidence="1" id="KW-0677">Repeat</keyword>
<feature type="repeat" description="ANK" evidence="3">
    <location>
        <begin position="17"/>
        <end position="49"/>
    </location>
</feature>
<keyword evidence="2 3" id="KW-0040">ANK repeat</keyword>
<dbReference type="STRING" id="283909.R7VDQ1"/>
<dbReference type="AlphaFoldDB" id="R7VDQ1"/>
<dbReference type="PRINTS" id="PR01415">
    <property type="entry name" value="ANKYRIN"/>
</dbReference>
<reference evidence="6" key="1">
    <citation type="submission" date="2012-12" db="EMBL/GenBank/DDBJ databases">
        <authorList>
            <person name="Hellsten U."/>
            <person name="Grimwood J."/>
            <person name="Chapman J.A."/>
            <person name="Shapiro H."/>
            <person name="Aerts A."/>
            <person name="Otillar R.P."/>
            <person name="Terry A.Y."/>
            <person name="Boore J.L."/>
            <person name="Simakov O."/>
            <person name="Marletaz F."/>
            <person name="Cho S.-J."/>
            <person name="Edsinger-Gonzales E."/>
            <person name="Havlak P."/>
            <person name="Kuo D.-H."/>
            <person name="Larsson T."/>
            <person name="Lv J."/>
            <person name="Arendt D."/>
            <person name="Savage R."/>
            <person name="Osoegawa K."/>
            <person name="de Jong P."/>
            <person name="Lindberg D.R."/>
            <person name="Seaver E.C."/>
            <person name="Weisblat D.A."/>
            <person name="Putnam N.H."/>
            <person name="Grigoriev I.V."/>
            <person name="Rokhsar D.S."/>
        </authorList>
    </citation>
    <scope>NUCLEOTIDE SEQUENCE</scope>
    <source>
        <strain evidence="6">I ESC-2004</strain>
    </source>
</reference>
<dbReference type="Proteomes" id="UP000014760">
    <property type="component" value="Unassembled WGS sequence"/>
</dbReference>
<dbReference type="InterPro" id="IPR036770">
    <property type="entry name" value="Ankyrin_rpt-contain_sf"/>
</dbReference>
<evidence type="ECO:0000256" key="3">
    <source>
        <dbReference type="PROSITE-ProRule" id="PRU00023"/>
    </source>
</evidence>
<feature type="repeat" description="ANK" evidence="3">
    <location>
        <begin position="94"/>
        <end position="120"/>
    </location>
</feature>
<evidence type="ECO:0000313" key="5">
    <source>
        <dbReference type="EnsemblMetazoa" id="CapteP133964"/>
    </source>
</evidence>
<dbReference type="PROSITE" id="PS50088">
    <property type="entry name" value="ANK_REPEAT"/>
    <property type="match status" value="2"/>
</dbReference>
<reference evidence="5" key="3">
    <citation type="submission" date="2015-06" db="UniProtKB">
        <authorList>
            <consortium name="EnsemblMetazoa"/>
        </authorList>
    </citation>
    <scope>IDENTIFICATION</scope>
</reference>
<feature type="non-terminal residue" evidence="4">
    <location>
        <position position="150"/>
    </location>
</feature>